<keyword evidence="3" id="KW-0812">Transmembrane</keyword>
<keyword evidence="3" id="KW-1133">Transmembrane helix</keyword>
<dbReference type="EMBL" id="GG662443">
    <property type="protein sequence ID" value="EAS04743.2"/>
    <property type="molecule type" value="Genomic_DNA"/>
</dbReference>
<dbReference type="eggNOG" id="KOG3525">
    <property type="taxonomic scope" value="Eukaryota"/>
</dbReference>
<protein>
    <submittedName>
        <fullName evidence="5">EGF-like domain protein</fullName>
    </submittedName>
</protein>
<comment type="caution">
    <text evidence="1">Lacks conserved residue(s) required for the propagation of feature annotation.</text>
</comment>
<dbReference type="PROSITE" id="PS00022">
    <property type="entry name" value="EGF_1"/>
    <property type="match status" value="1"/>
</dbReference>
<keyword evidence="1" id="KW-1015">Disulfide bond</keyword>
<feature type="transmembrane region" description="Helical" evidence="3">
    <location>
        <begin position="1698"/>
        <end position="1717"/>
    </location>
</feature>
<dbReference type="RefSeq" id="XP_001024988.2">
    <property type="nucleotide sequence ID" value="XM_001024988.2"/>
</dbReference>
<name>I7MIU2_TETTS</name>
<evidence type="ECO:0000313" key="6">
    <source>
        <dbReference type="Proteomes" id="UP000009168"/>
    </source>
</evidence>
<organism evidence="5 6">
    <name type="scientific">Tetrahymena thermophila (strain SB210)</name>
    <dbReference type="NCBI Taxonomy" id="312017"/>
    <lineage>
        <taxon>Eukaryota</taxon>
        <taxon>Sar</taxon>
        <taxon>Alveolata</taxon>
        <taxon>Ciliophora</taxon>
        <taxon>Intramacronucleata</taxon>
        <taxon>Oligohymenophorea</taxon>
        <taxon>Hymenostomatida</taxon>
        <taxon>Tetrahymenina</taxon>
        <taxon>Tetrahymenidae</taxon>
        <taxon>Tetrahymena</taxon>
    </lineage>
</organism>
<keyword evidence="6" id="KW-1185">Reference proteome</keyword>
<feature type="region of interest" description="Disordered" evidence="2">
    <location>
        <begin position="1834"/>
        <end position="1857"/>
    </location>
</feature>
<keyword evidence="1" id="KW-0245">EGF-like domain</keyword>
<evidence type="ECO:0000256" key="2">
    <source>
        <dbReference type="SAM" id="MobiDB-lite"/>
    </source>
</evidence>
<dbReference type="InterPro" id="IPR000742">
    <property type="entry name" value="EGF"/>
</dbReference>
<keyword evidence="3" id="KW-0472">Membrane</keyword>
<dbReference type="OrthoDB" id="300641at2759"/>
<feature type="domain" description="EGF-like" evidence="4">
    <location>
        <begin position="1166"/>
        <end position="1206"/>
    </location>
</feature>
<dbReference type="Gene3D" id="2.10.220.10">
    <property type="entry name" value="Hormone Receptor, Insulin-like Growth Factor Receptor 1, Chain A, domain 2"/>
    <property type="match status" value="2"/>
</dbReference>
<feature type="disulfide bond" evidence="1">
    <location>
        <begin position="1196"/>
        <end position="1205"/>
    </location>
</feature>
<feature type="transmembrane region" description="Helical" evidence="3">
    <location>
        <begin position="1630"/>
        <end position="1655"/>
    </location>
</feature>
<gene>
    <name evidence="5" type="ORF">TTHERM_00242650</name>
</gene>
<dbReference type="PROSITE" id="PS50026">
    <property type="entry name" value="EGF_3"/>
    <property type="match status" value="1"/>
</dbReference>
<dbReference type="InterPro" id="IPR009030">
    <property type="entry name" value="Growth_fac_rcpt_cys_sf"/>
</dbReference>
<sequence>MYLNLPHLSQIAKQKTVKPVKEIFTFKGNDRYSDLYLMLLRCERYISYKQNKSVILNFIIIHSLTQSIDLLFSQLQQLLLISIEDIFFRQYKGVKYQQKIFVIILIEQINNTEQAGYQQMKRLEIANQLKLRVASLLLYISVYLVGQIQSQTIIQVSPPIQKFYDASGDSNYDTFNTQSFINQVMGASKYSISFWLKPTTSSYDSSNQAIVHLTMLNTFQPWYTDNQSSDYKQLSRMLFIEKSGANLNFYVSDFTSTTSASTKILSTNITPGTWYYAYLGVDFTQSFYVAYMYDPTVTLNTQVYSTTSNTVYSNEQLDQRAQLYIGGTVNRLHTSPNTCFNGLIYNAKFIVNFQVPSSSAPYVLNDDSSKLYYFNLNEQCSQRIYSLFNQDIYSTISTITSSCPPPSDPTNPYTVTNGVQIQNNQYITMTLNTEFQDMNFITFWIQITSLPPAGQQGTLFQITNTNSEIMIQVVIQPNGQLTVLTNGGSQNFATVQFTASNWIKFYCNFAFHQILSKLFVSIMLNDQELVKNNQIDVFPILRTTTQTIQIGGQSLQAQFMDIYGGQGSFLGTKELFISKCIASVGIVNPQCIYCQAGYFLFNGSCQLTCPDGFYRDTNARICRLCDPTCLTCSGPQQNQCLTCGQNFPISFQGFCLNQCPLGTSLSIDGSNQCLCHPSCDVCVLNPVDRVTVTCQQCQDIGQYITGYQCVIPQLCPYGTYASPGATPANNKCATSCPTSPSIYVITDTVNRKCSAFCDVGTILSKDGTQCLLNCPSNQYKNTIVGPPTQTSFQCADCSSTCATCVNQSTFCLSCPPGKLIHEYNGICVAAGSNCMNGFYQDGIVCRVCQKGCTSCPTNFYLKGDTCVLTCPIDFSQNAGPPAVCTPLLTPVVLIANRTQVADPDHVPLLVGRQKDILIHADYYFQGLISEIYWYLTGTSQQYSEQFFFKTFNNVQDLVIPQNNLLPNTIYYLTVRVIATTGNYGEQSIMIQTSPEIVDGEFTITPSIGISGITQFSVFYSLWTHPTDSLLYDLTYSIQTGITMRNQTSLFKNDLHQVFIGSKTDGTFNFIFPPFQNDKVINIELMVYSQNEMKKQTLTVSLSKFNGDTLSMESNVRRFTPSSSVTIDQYLNITYQMAYLYGTIQVQQANKLFKQEILRQNQLYQLKNSFCADNVSCNGFGQCQTNFYDPQMFQCSCMEEYAGDFCSWEDQKILKIINLLTYNIQIDLLNRVITQQQLFSITQILKNIIAVSDGLSKKTFRFIMTFLNQIQGTVFPRQEIFQNIFQIIQEILNQAVTRPSLRPDERIKYTVLLRQIMNSYIQKFSSQNIQLNVDYIFTFEHANIYLTNQRGRELQNNYINYGKFYTIPMERVIVQIPFSTFQYTDTVTVQLIEWNIDLVYPRPNSTTNHIEINLLANNQPLSIVGLQNNKIIYHFQKKAGFPPLRPDFNSQYFCAHLASIDFATSQWTYDQNCVYTFENEFYIRCQCNQLDLATVLRGTIEYYQDYLPHSDTLVFYSSKYMNKKMQYYSTNQINYDTNIPFAMRNYSLPTYPTSYVPFKWDSPAFILFVIMIVCFLVLSIIHQLLIRLKPSSEYDNKSKDILLLTYHPFVSMAMFGHTAKSHTYQMRLAKFFSLLVGMLAMNCVAFDQIAISIPLIKIDARIMGSAFASILLNASMNYCVEGLYFIIKRHIYKEKRQQFIYNILFLLNMIGNAAFGTWCNGYTDKEDYGNFMAAFIISLIVDYFIFDIFVLSYAFYEIESNYLKFFAFRGFYITPAENVEKDEYDIVGYKKKKYIDVNDQELEKLKQSNMKDDDLQKLEPAEAIDRVQGFDQISRPLSSHSKKSQTSNKIFPSKTNVP</sequence>
<evidence type="ECO:0000256" key="1">
    <source>
        <dbReference type="PROSITE-ProRule" id="PRU00076"/>
    </source>
</evidence>
<dbReference type="CDD" id="cd00064">
    <property type="entry name" value="FU"/>
    <property type="match status" value="4"/>
</dbReference>
<dbReference type="SMART" id="SM00181">
    <property type="entry name" value="EGF"/>
    <property type="match status" value="2"/>
</dbReference>
<accession>I7MIU2</accession>
<dbReference type="GeneID" id="7845269"/>
<proteinExistence type="predicted"/>
<evidence type="ECO:0000256" key="3">
    <source>
        <dbReference type="SAM" id="Phobius"/>
    </source>
</evidence>
<reference evidence="6" key="1">
    <citation type="journal article" date="2006" name="PLoS Biol.">
        <title>Macronuclear genome sequence of the ciliate Tetrahymena thermophila, a model eukaryote.</title>
        <authorList>
            <person name="Eisen J.A."/>
            <person name="Coyne R.S."/>
            <person name="Wu M."/>
            <person name="Wu D."/>
            <person name="Thiagarajan M."/>
            <person name="Wortman J.R."/>
            <person name="Badger J.H."/>
            <person name="Ren Q."/>
            <person name="Amedeo P."/>
            <person name="Jones K.M."/>
            <person name="Tallon L.J."/>
            <person name="Delcher A.L."/>
            <person name="Salzberg S.L."/>
            <person name="Silva J.C."/>
            <person name="Haas B.J."/>
            <person name="Majoros W.H."/>
            <person name="Farzad M."/>
            <person name="Carlton J.M."/>
            <person name="Smith R.K. Jr."/>
            <person name="Garg J."/>
            <person name="Pearlman R.E."/>
            <person name="Karrer K.M."/>
            <person name="Sun L."/>
            <person name="Manning G."/>
            <person name="Elde N.C."/>
            <person name="Turkewitz A.P."/>
            <person name="Asai D.J."/>
            <person name="Wilkes D.E."/>
            <person name="Wang Y."/>
            <person name="Cai H."/>
            <person name="Collins K."/>
            <person name="Stewart B.A."/>
            <person name="Lee S.R."/>
            <person name="Wilamowska K."/>
            <person name="Weinberg Z."/>
            <person name="Ruzzo W.L."/>
            <person name="Wloga D."/>
            <person name="Gaertig J."/>
            <person name="Frankel J."/>
            <person name="Tsao C.-C."/>
            <person name="Gorovsky M.A."/>
            <person name="Keeling P.J."/>
            <person name="Waller R.F."/>
            <person name="Patron N.J."/>
            <person name="Cherry J.M."/>
            <person name="Stover N.A."/>
            <person name="Krieger C.J."/>
            <person name="del Toro C."/>
            <person name="Ryder H.F."/>
            <person name="Williamson S.C."/>
            <person name="Barbeau R.A."/>
            <person name="Hamilton E.P."/>
            <person name="Orias E."/>
        </authorList>
    </citation>
    <scope>NUCLEOTIDE SEQUENCE [LARGE SCALE GENOMIC DNA]</scope>
    <source>
        <strain evidence="6">SB210</strain>
    </source>
</reference>
<dbReference type="InParanoid" id="I7MIU2"/>
<feature type="transmembrane region" description="Helical" evidence="3">
    <location>
        <begin position="1729"/>
        <end position="1755"/>
    </location>
</feature>
<dbReference type="InterPro" id="IPR006212">
    <property type="entry name" value="Furin_repeat"/>
</dbReference>
<dbReference type="KEGG" id="tet:TTHERM_00242650"/>
<feature type="transmembrane region" description="Helical" evidence="3">
    <location>
        <begin position="1661"/>
        <end position="1686"/>
    </location>
</feature>
<dbReference type="Proteomes" id="UP000009168">
    <property type="component" value="Unassembled WGS sequence"/>
</dbReference>
<evidence type="ECO:0000313" key="5">
    <source>
        <dbReference type="EMBL" id="EAS04743.2"/>
    </source>
</evidence>
<dbReference type="SMART" id="SM00261">
    <property type="entry name" value="FU"/>
    <property type="match status" value="4"/>
</dbReference>
<feature type="transmembrane region" description="Helical" evidence="3">
    <location>
        <begin position="1563"/>
        <end position="1585"/>
    </location>
</feature>
<evidence type="ECO:0000259" key="4">
    <source>
        <dbReference type="PROSITE" id="PS50026"/>
    </source>
</evidence>
<dbReference type="SUPFAM" id="SSF57184">
    <property type="entry name" value="Growth factor receptor domain"/>
    <property type="match status" value="2"/>
</dbReference>